<dbReference type="Proteomes" id="UP000807850">
    <property type="component" value="Unassembled WGS sequence"/>
</dbReference>
<keyword evidence="4 10" id="KW-0808">Transferase</keyword>
<evidence type="ECO:0000256" key="7">
    <source>
        <dbReference type="ARBA" id="ARBA00022840"/>
    </source>
</evidence>
<dbReference type="NCBIfam" id="TIGR00174">
    <property type="entry name" value="miaA"/>
    <property type="match status" value="1"/>
</dbReference>
<dbReference type="PANTHER" id="PTHR11088:SF60">
    <property type="entry name" value="TRNA DIMETHYLALLYLTRANSFERASE"/>
    <property type="match status" value="1"/>
</dbReference>
<dbReference type="SUPFAM" id="SSF52540">
    <property type="entry name" value="P-loop containing nucleoside triphosphate hydrolases"/>
    <property type="match status" value="1"/>
</dbReference>
<gene>
    <name evidence="10 14" type="primary">miaA</name>
    <name evidence="14" type="ORF">HY076_02390</name>
</gene>
<evidence type="ECO:0000313" key="14">
    <source>
        <dbReference type="EMBL" id="MBI3539105.1"/>
    </source>
</evidence>
<proteinExistence type="inferred from homology"/>
<dbReference type="AlphaFoldDB" id="A0A9D6QJC7"/>
<evidence type="ECO:0000256" key="1">
    <source>
        <dbReference type="ARBA" id="ARBA00001946"/>
    </source>
</evidence>
<accession>A0A9D6QJC7</accession>
<feature type="site" description="Interaction with substrate tRNA" evidence="10">
    <location>
        <position position="103"/>
    </location>
</feature>
<dbReference type="GO" id="GO:0006400">
    <property type="term" value="P:tRNA modification"/>
    <property type="evidence" value="ECO:0007669"/>
    <property type="project" value="TreeGrafter"/>
</dbReference>
<comment type="cofactor">
    <cofactor evidence="1 10">
        <name>Mg(2+)</name>
        <dbReference type="ChEBI" id="CHEBI:18420"/>
    </cofactor>
</comment>
<protein>
    <recommendedName>
        <fullName evidence="10">tRNA dimethylallyltransferase</fullName>
        <ecNumber evidence="10">2.5.1.75</ecNumber>
    </recommendedName>
    <alternativeName>
        <fullName evidence="10">Dimethylallyl diphosphate:tRNA dimethylallyltransferase</fullName>
        <shortName evidence="10">DMAPP:tRNA dimethylallyltransferase</shortName>
        <shortName evidence="10">DMATase</shortName>
    </alternativeName>
    <alternativeName>
        <fullName evidence="10">Isopentenyl-diphosphate:tRNA isopentenyltransferase</fullName>
        <shortName evidence="10">IPP transferase</shortName>
        <shortName evidence="10">IPPT</shortName>
        <shortName evidence="10">IPTase</shortName>
    </alternativeName>
</protein>
<dbReference type="InterPro" id="IPR039657">
    <property type="entry name" value="Dimethylallyltransferase"/>
</dbReference>
<dbReference type="InterPro" id="IPR018022">
    <property type="entry name" value="IPT"/>
</dbReference>
<comment type="subunit">
    <text evidence="10">Monomer.</text>
</comment>
<evidence type="ECO:0000256" key="5">
    <source>
        <dbReference type="ARBA" id="ARBA00022694"/>
    </source>
</evidence>
<dbReference type="HAMAP" id="MF_00185">
    <property type="entry name" value="IPP_trans"/>
    <property type="match status" value="1"/>
</dbReference>
<evidence type="ECO:0000256" key="12">
    <source>
        <dbReference type="RuleBase" id="RU003784"/>
    </source>
</evidence>
<evidence type="ECO:0000256" key="13">
    <source>
        <dbReference type="RuleBase" id="RU003785"/>
    </source>
</evidence>
<evidence type="ECO:0000256" key="9">
    <source>
        <dbReference type="ARBA" id="ARBA00049563"/>
    </source>
</evidence>
<evidence type="ECO:0000256" key="2">
    <source>
        <dbReference type="ARBA" id="ARBA00003213"/>
    </source>
</evidence>
<evidence type="ECO:0000256" key="11">
    <source>
        <dbReference type="RuleBase" id="RU003783"/>
    </source>
</evidence>
<sequence length="308" mass="32981">MSARRRVIALVGATATGKTALGEALGARLGLEVVCADSRQVFAELEIGTGKPSPAERAARPHHLFAARRLDQPASAGWYARAAREALAVIAARGGRALLVGGSGLYLRALMRGLAPVPAPPPEIRERLRAALADEGAAALHARLAARDPATAARLAPRDGQRVTRALEVIESTGRPLSWWLAHPPAPAEGERWTVLEITATAALTRERIALRTRAMLADGLIEETRALLDAGMGERLVALRAVGYDEAMETIAGRIDTDEAARRIDVRTAQLAKRQRTWFRHQIEAERLDAVSARGDLLDRALAAIGA</sequence>
<dbReference type="FunFam" id="1.10.20.140:FF:000001">
    <property type="entry name" value="tRNA dimethylallyltransferase"/>
    <property type="match status" value="1"/>
</dbReference>
<organism evidence="14 15">
    <name type="scientific">Eiseniibacteriota bacterium</name>
    <dbReference type="NCBI Taxonomy" id="2212470"/>
    <lineage>
        <taxon>Bacteria</taxon>
        <taxon>Candidatus Eiseniibacteriota</taxon>
    </lineage>
</organism>
<comment type="caution">
    <text evidence="10">Lacks conserved residue(s) required for the propagation of feature annotation.</text>
</comment>
<feature type="site" description="Interaction with substrate tRNA" evidence="10">
    <location>
        <position position="125"/>
    </location>
</feature>
<evidence type="ECO:0000313" key="15">
    <source>
        <dbReference type="Proteomes" id="UP000807850"/>
    </source>
</evidence>
<comment type="function">
    <text evidence="2 10 12">Catalyzes the transfer of a dimethylallyl group onto the adenine at position 37 in tRNAs that read codons beginning with uridine, leading to the formation of N6-(dimethylallyl)adenosine (i(6)A).</text>
</comment>
<reference evidence="14" key="1">
    <citation type="submission" date="2020-07" db="EMBL/GenBank/DDBJ databases">
        <title>Huge and variable diversity of episymbiotic CPR bacteria and DPANN archaea in groundwater ecosystems.</title>
        <authorList>
            <person name="He C.Y."/>
            <person name="Keren R."/>
            <person name="Whittaker M."/>
            <person name="Farag I.F."/>
            <person name="Doudna J."/>
            <person name="Cate J.H.D."/>
            <person name="Banfield J.F."/>
        </authorList>
    </citation>
    <scope>NUCLEOTIDE SEQUENCE</scope>
    <source>
        <strain evidence="14">NC_groundwater_928_Pr1_S-0.2um_72_17</strain>
    </source>
</reference>
<dbReference type="GO" id="GO:0052381">
    <property type="term" value="F:tRNA dimethylallyltransferase activity"/>
    <property type="evidence" value="ECO:0007669"/>
    <property type="project" value="UniProtKB-UniRule"/>
</dbReference>
<dbReference type="EC" id="2.5.1.75" evidence="10"/>
<dbReference type="PANTHER" id="PTHR11088">
    <property type="entry name" value="TRNA DIMETHYLALLYLTRANSFERASE"/>
    <property type="match status" value="1"/>
</dbReference>
<keyword evidence="6 10" id="KW-0547">Nucleotide-binding</keyword>
<comment type="caution">
    <text evidence="14">The sequence shown here is derived from an EMBL/GenBank/DDBJ whole genome shotgun (WGS) entry which is preliminary data.</text>
</comment>
<evidence type="ECO:0000256" key="3">
    <source>
        <dbReference type="ARBA" id="ARBA00005842"/>
    </source>
</evidence>
<dbReference type="Gene3D" id="3.40.50.300">
    <property type="entry name" value="P-loop containing nucleotide triphosphate hydrolases"/>
    <property type="match status" value="1"/>
</dbReference>
<dbReference type="Pfam" id="PF01715">
    <property type="entry name" value="IPPT"/>
    <property type="match status" value="1"/>
</dbReference>
<dbReference type="InterPro" id="IPR027417">
    <property type="entry name" value="P-loop_NTPase"/>
</dbReference>
<evidence type="ECO:0000256" key="4">
    <source>
        <dbReference type="ARBA" id="ARBA00022679"/>
    </source>
</evidence>
<feature type="region of interest" description="Interaction with substrate tRNA" evidence="10">
    <location>
        <begin position="161"/>
        <end position="165"/>
    </location>
</feature>
<keyword evidence="7 10" id="KW-0067">ATP-binding</keyword>
<feature type="binding site" evidence="10">
    <location>
        <begin position="14"/>
        <end position="19"/>
    </location>
    <ligand>
        <name>substrate</name>
    </ligand>
</feature>
<dbReference type="Gene3D" id="1.10.20.140">
    <property type="match status" value="1"/>
</dbReference>
<dbReference type="GO" id="GO:0005524">
    <property type="term" value="F:ATP binding"/>
    <property type="evidence" value="ECO:0007669"/>
    <property type="project" value="UniProtKB-UniRule"/>
</dbReference>
<feature type="region of interest" description="Interaction with substrate tRNA" evidence="10">
    <location>
        <begin position="37"/>
        <end position="40"/>
    </location>
</feature>
<feature type="binding site" evidence="10">
    <location>
        <begin position="12"/>
        <end position="19"/>
    </location>
    <ligand>
        <name>ATP</name>
        <dbReference type="ChEBI" id="CHEBI:30616"/>
    </ligand>
</feature>
<comment type="similarity">
    <text evidence="3 10 13">Belongs to the IPP transferase family.</text>
</comment>
<keyword evidence="5 10" id="KW-0819">tRNA processing</keyword>
<comment type="catalytic activity">
    <reaction evidence="9 10 11">
        <text>adenosine(37) in tRNA + dimethylallyl diphosphate = N(6)-dimethylallyladenosine(37) in tRNA + diphosphate</text>
        <dbReference type="Rhea" id="RHEA:26482"/>
        <dbReference type="Rhea" id="RHEA-COMP:10162"/>
        <dbReference type="Rhea" id="RHEA-COMP:10375"/>
        <dbReference type="ChEBI" id="CHEBI:33019"/>
        <dbReference type="ChEBI" id="CHEBI:57623"/>
        <dbReference type="ChEBI" id="CHEBI:74411"/>
        <dbReference type="ChEBI" id="CHEBI:74415"/>
        <dbReference type="EC" id="2.5.1.75"/>
    </reaction>
</comment>
<evidence type="ECO:0000256" key="10">
    <source>
        <dbReference type="HAMAP-Rule" id="MF_00185"/>
    </source>
</evidence>
<dbReference type="EMBL" id="JACQAY010000070">
    <property type="protein sequence ID" value="MBI3539105.1"/>
    <property type="molecule type" value="Genomic_DNA"/>
</dbReference>
<keyword evidence="8 10" id="KW-0460">Magnesium</keyword>
<name>A0A9D6QJC7_UNCEI</name>
<evidence type="ECO:0000256" key="8">
    <source>
        <dbReference type="ARBA" id="ARBA00022842"/>
    </source>
</evidence>
<evidence type="ECO:0000256" key="6">
    <source>
        <dbReference type="ARBA" id="ARBA00022741"/>
    </source>
</evidence>